<comment type="similarity">
    <text evidence="1">Belongs to the HSBP1 family.</text>
</comment>
<protein>
    <submittedName>
        <fullName evidence="3">Uncharacterized protein</fullName>
    </submittedName>
</protein>
<dbReference type="OrthoDB" id="4159489at2759"/>
<dbReference type="GO" id="GO:0003714">
    <property type="term" value="F:transcription corepressor activity"/>
    <property type="evidence" value="ECO:0007669"/>
    <property type="project" value="InterPro"/>
</dbReference>
<sequence length="204" mass="22727">MWSPHSLGGVGEQHLVHGLLEASEAPRRIDSMARMLCLVIGGMGKIDLPKAMPKDFDSARLVDGRDTDDQKQSPADMTVFNGVVTPLLLDVRPRPVTGYRARVQNLLQQMKAISIFPMRFYTVHAKLHICTFLPFIGAQLSLLIWVELFVCFFNYNALDEMGSRIDELEQSINELRTEMGQEGSPSPSAALKPKEEPRTADDSA</sequence>
<accession>A0A834LNH3</accession>
<evidence type="ECO:0000313" key="4">
    <source>
        <dbReference type="Proteomes" id="UP000626092"/>
    </source>
</evidence>
<dbReference type="GO" id="GO:0070370">
    <property type="term" value="P:cellular heat acclimation"/>
    <property type="evidence" value="ECO:0007669"/>
    <property type="project" value="TreeGrafter"/>
</dbReference>
<feature type="region of interest" description="Disordered" evidence="2">
    <location>
        <begin position="172"/>
        <end position="204"/>
    </location>
</feature>
<evidence type="ECO:0000256" key="2">
    <source>
        <dbReference type="SAM" id="MobiDB-lite"/>
    </source>
</evidence>
<name>A0A834LNH3_RHOSS</name>
<dbReference type="EMBL" id="WJXA01000004">
    <property type="protein sequence ID" value="KAF7146334.1"/>
    <property type="molecule type" value="Genomic_DNA"/>
</dbReference>
<dbReference type="GO" id="GO:0005829">
    <property type="term" value="C:cytosol"/>
    <property type="evidence" value="ECO:0007669"/>
    <property type="project" value="TreeGrafter"/>
</dbReference>
<comment type="caution">
    <text evidence="3">The sequence shown here is derived from an EMBL/GenBank/DDBJ whole genome shotgun (WGS) entry which is preliminary data.</text>
</comment>
<keyword evidence="4" id="KW-1185">Reference proteome</keyword>
<feature type="compositionally biased region" description="Basic and acidic residues" evidence="2">
    <location>
        <begin position="192"/>
        <end position="204"/>
    </location>
</feature>
<dbReference type="PANTHER" id="PTHR19424">
    <property type="entry name" value="HEAT SHOCK FACTOR BINDING PROTEIN 1"/>
    <property type="match status" value="1"/>
</dbReference>
<dbReference type="AlphaFoldDB" id="A0A834LNH3"/>
<dbReference type="GO" id="GO:0005634">
    <property type="term" value="C:nucleus"/>
    <property type="evidence" value="ECO:0007669"/>
    <property type="project" value="TreeGrafter"/>
</dbReference>
<organism evidence="3 4">
    <name type="scientific">Rhododendron simsii</name>
    <name type="common">Sims's rhododendron</name>
    <dbReference type="NCBI Taxonomy" id="118357"/>
    <lineage>
        <taxon>Eukaryota</taxon>
        <taxon>Viridiplantae</taxon>
        <taxon>Streptophyta</taxon>
        <taxon>Embryophyta</taxon>
        <taxon>Tracheophyta</taxon>
        <taxon>Spermatophyta</taxon>
        <taxon>Magnoliopsida</taxon>
        <taxon>eudicotyledons</taxon>
        <taxon>Gunneridae</taxon>
        <taxon>Pentapetalae</taxon>
        <taxon>asterids</taxon>
        <taxon>Ericales</taxon>
        <taxon>Ericaceae</taxon>
        <taxon>Ericoideae</taxon>
        <taxon>Rhodoreae</taxon>
        <taxon>Rhododendron</taxon>
    </lineage>
</organism>
<evidence type="ECO:0000313" key="3">
    <source>
        <dbReference type="EMBL" id="KAF7146334.1"/>
    </source>
</evidence>
<proteinExistence type="inferred from homology"/>
<dbReference type="Proteomes" id="UP000626092">
    <property type="component" value="Unassembled WGS sequence"/>
</dbReference>
<evidence type="ECO:0000256" key="1">
    <source>
        <dbReference type="ARBA" id="ARBA00006349"/>
    </source>
</evidence>
<dbReference type="PANTHER" id="PTHR19424:SF8">
    <property type="entry name" value="HEAT SHOCK FACTOR-BINDING PROTEIN 1-LIKE"/>
    <property type="match status" value="1"/>
</dbReference>
<reference evidence="3" key="1">
    <citation type="submission" date="2019-11" db="EMBL/GenBank/DDBJ databases">
        <authorList>
            <person name="Liu Y."/>
            <person name="Hou J."/>
            <person name="Li T.-Q."/>
            <person name="Guan C.-H."/>
            <person name="Wu X."/>
            <person name="Wu H.-Z."/>
            <person name="Ling F."/>
            <person name="Zhang R."/>
            <person name="Shi X.-G."/>
            <person name="Ren J.-P."/>
            <person name="Chen E.-F."/>
            <person name="Sun J.-M."/>
        </authorList>
    </citation>
    <scope>NUCLEOTIDE SEQUENCE</scope>
    <source>
        <strain evidence="3">Adult_tree_wgs_1</strain>
        <tissue evidence="3">Leaves</tissue>
    </source>
</reference>
<gene>
    <name evidence="3" type="ORF">RHSIM_Rhsim04G0221500</name>
</gene>
<dbReference type="InterPro" id="IPR009643">
    <property type="entry name" value="HS1-bd"/>
</dbReference>